<evidence type="ECO:0000259" key="1">
    <source>
        <dbReference type="PROSITE" id="PS51186"/>
    </source>
</evidence>
<dbReference type="GO" id="GO:0016746">
    <property type="term" value="F:acyltransferase activity"/>
    <property type="evidence" value="ECO:0007669"/>
    <property type="project" value="UniProtKB-KW"/>
</dbReference>
<dbReference type="InterPro" id="IPR000182">
    <property type="entry name" value="GNAT_dom"/>
</dbReference>
<name>A0ABV3QAX6_9GAMM</name>
<dbReference type="Proteomes" id="UP001556220">
    <property type="component" value="Unassembled WGS sequence"/>
</dbReference>
<keyword evidence="2" id="KW-0012">Acyltransferase</keyword>
<proteinExistence type="predicted"/>
<comment type="caution">
    <text evidence="2">The sequence shown here is derived from an EMBL/GenBank/DDBJ whole genome shotgun (WGS) entry which is preliminary data.</text>
</comment>
<gene>
    <name evidence="2" type="ORF">ABQJ54_04365</name>
</gene>
<sequence length="146" mass="15988">MSALQVSTDKDSLDIGLIHRFLTTEAYWCRGIPRETVERAIAGSLCFGGYVDGRQVAFARVVTDGATFAYLADVFVLPEHRGQGHSKALMVVVMAHPQLQGLRRFSLATGDAHGLYAGFGFTAPERPQNLMEKLDQDVYTRASGQP</sequence>
<dbReference type="SUPFAM" id="SSF55729">
    <property type="entry name" value="Acyl-CoA N-acyltransferases (Nat)"/>
    <property type="match status" value="1"/>
</dbReference>
<dbReference type="RefSeq" id="WP_367853041.1">
    <property type="nucleotide sequence ID" value="NZ_JBFOHK010000001.1"/>
</dbReference>
<feature type="domain" description="N-acetyltransferase" evidence="1">
    <location>
        <begin position="2"/>
        <end position="145"/>
    </location>
</feature>
<keyword evidence="3" id="KW-1185">Reference proteome</keyword>
<dbReference type="PROSITE" id="PS51186">
    <property type="entry name" value="GNAT"/>
    <property type="match status" value="1"/>
</dbReference>
<dbReference type="EMBL" id="JBFOHK010000001">
    <property type="protein sequence ID" value="MEW9570973.1"/>
    <property type="molecule type" value="Genomic_DNA"/>
</dbReference>
<dbReference type="PANTHER" id="PTHR43233:SF1">
    <property type="entry name" value="FAMILY N-ACETYLTRANSFERASE, PUTATIVE (AFU_ORTHOLOGUE AFUA_6G03350)-RELATED"/>
    <property type="match status" value="1"/>
</dbReference>
<keyword evidence="2" id="KW-0808">Transferase</keyword>
<dbReference type="PANTHER" id="PTHR43233">
    <property type="entry name" value="FAMILY N-ACETYLTRANSFERASE, PUTATIVE (AFU_ORTHOLOGUE AFUA_6G03350)-RELATED"/>
    <property type="match status" value="1"/>
</dbReference>
<dbReference type="Pfam" id="PF13508">
    <property type="entry name" value="Acetyltransf_7"/>
    <property type="match status" value="1"/>
</dbReference>
<accession>A0ABV3QAX6</accession>
<dbReference type="EC" id="2.3.-.-" evidence="2"/>
<dbReference type="Gene3D" id="3.40.630.30">
    <property type="match status" value="1"/>
</dbReference>
<protein>
    <submittedName>
        <fullName evidence="2">GNAT family N-acetyltransferase</fullName>
        <ecNumber evidence="2">2.3.-.-</ecNumber>
    </submittedName>
</protein>
<dbReference type="CDD" id="cd04301">
    <property type="entry name" value="NAT_SF"/>
    <property type="match status" value="1"/>
</dbReference>
<reference evidence="2 3" key="1">
    <citation type="submission" date="2024-06" db="EMBL/GenBank/DDBJ databases">
        <authorList>
            <person name="Woo H."/>
        </authorList>
    </citation>
    <scope>NUCLEOTIDE SEQUENCE [LARGE SCALE GENOMIC DNA]</scope>
    <source>
        <strain evidence="2 3">Si-c</strain>
    </source>
</reference>
<evidence type="ECO:0000313" key="3">
    <source>
        <dbReference type="Proteomes" id="UP001556220"/>
    </source>
</evidence>
<evidence type="ECO:0000313" key="2">
    <source>
        <dbReference type="EMBL" id="MEW9570973.1"/>
    </source>
</evidence>
<dbReference type="InterPro" id="IPR016181">
    <property type="entry name" value="Acyl_CoA_acyltransferase"/>
</dbReference>
<dbReference type="InterPro" id="IPR053144">
    <property type="entry name" value="Acetyltransferase_Butenolide"/>
</dbReference>
<organism evidence="2 3">
    <name type="scientific">Rhodanobacter lycopersici</name>
    <dbReference type="NCBI Taxonomy" id="3162487"/>
    <lineage>
        <taxon>Bacteria</taxon>
        <taxon>Pseudomonadati</taxon>
        <taxon>Pseudomonadota</taxon>
        <taxon>Gammaproteobacteria</taxon>
        <taxon>Lysobacterales</taxon>
        <taxon>Rhodanobacteraceae</taxon>
        <taxon>Rhodanobacter</taxon>
    </lineage>
</organism>